<name>A0A5C5VPX6_9BACT</name>
<dbReference type="PANTHER" id="PTHR42852">
    <property type="entry name" value="THIOL:DISULFIDE INTERCHANGE PROTEIN DSBE"/>
    <property type="match status" value="1"/>
</dbReference>
<gene>
    <name evidence="4" type="primary">resA_6</name>
    <name evidence="4" type="ORF">Pla111_34560</name>
</gene>
<organism evidence="4 5">
    <name type="scientific">Botrimarina hoheduenensis</name>
    <dbReference type="NCBI Taxonomy" id="2528000"/>
    <lineage>
        <taxon>Bacteria</taxon>
        <taxon>Pseudomonadati</taxon>
        <taxon>Planctomycetota</taxon>
        <taxon>Planctomycetia</taxon>
        <taxon>Pirellulales</taxon>
        <taxon>Lacipirellulaceae</taxon>
        <taxon>Botrimarina</taxon>
    </lineage>
</organism>
<dbReference type="CDD" id="cd02966">
    <property type="entry name" value="TlpA_like_family"/>
    <property type="match status" value="1"/>
</dbReference>
<evidence type="ECO:0000259" key="3">
    <source>
        <dbReference type="PROSITE" id="PS51352"/>
    </source>
</evidence>
<feature type="region of interest" description="Disordered" evidence="1">
    <location>
        <begin position="34"/>
        <end position="75"/>
    </location>
</feature>
<dbReference type="OrthoDB" id="272786at2"/>
<dbReference type="Proteomes" id="UP000318995">
    <property type="component" value="Unassembled WGS sequence"/>
</dbReference>
<dbReference type="InterPro" id="IPR036249">
    <property type="entry name" value="Thioredoxin-like_sf"/>
</dbReference>
<keyword evidence="5" id="KW-1185">Reference proteome</keyword>
<evidence type="ECO:0000313" key="4">
    <source>
        <dbReference type="EMBL" id="TWT40083.1"/>
    </source>
</evidence>
<dbReference type="AlphaFoldDB" id="A0A5C5VPX6"/>
<feature type="signal peptide" evidence="2">
    <location>
        <begin position="1"/>
        <end position="24"/>
    </location>
</feature>
<dbReference type="InterPro" id="IPR013766">
    <property type="entry name" value="Thioredoxin_domain"/>
</dbReference>
<reference evidence="4 5" key="1">
    <citation type="submission" date="2019-02" db="EMBL/GenBank/DDBJ databases">
        <title>Deep-cultivation of Planctomycetes and their phenomic and genomic characterization uncovers novel biology.</title>
        <authorList>
            <person name="Wiegand S."/>
            <person name="Jogler M."/>
            <person name="Boedeker C."/>
            <person name="Pinto D."/>
            <person name="Vollmers J."/>
            <person name="Rivas-Marin E."/>
            <person name="Kohn T."/>
            <person name="Peeters S.H."/>
            <person name="Heuer A."/>
            <person name="Rast P."/>
            <person name="Oberbeckmann S."/>
            <person name="Bunk B."/>
            <person name="Jeske O."/>
            <person name="Meyerdierks A."/>
            <person name="Storesund J.E."/>
            <person name="Kallscheuer N."/>
            <person name="Luecker S."/>
            <person name="Lage O.M."/>
            <person name="Pohl T."/>
            <person name="Merkel B.J."/>
            <person name="Hornburger P."/>
            <person name="Mueller R.-W."/>
            <person name="Bruemmer F."/>
            <person name="Labrenz M."/>
            <person name="Spormann A.M."/>
            <person name="Op Den Camp H."/>
            <person name="Overmann J."/>
            <person name="Amann R."/>
            <person name="Jetten M.S.M."/>
            <person name="Mascher T."/>
            <person name="Medema M.H."/>
            <person name="Devos D.P."/>
            <person name="Kaster A.-K."/>
            <person name="Ovreas L."/>
            <person name="Rohde M."/>
            <person name="Galperin M.Y."/>
            <person name="Jogler C."/>
        </authorList>
    </citation>
    <scope>NUCLEOTIDE SEQUENCE [LARGE SCALE GENOMIC DNA]</scope>
    <source>
        <strain evidence="4 5">Pla111</strain>
    </source>
</reference>
<proteinExistence type="predicted"/>
<feature type="compositionally biased region" description="Low complexity" evidence="1">
    <location>
        <begin position="36"/>
        <end position="48"/>
    </location>
</feature>
<accession>A0A5C5VPX6</accession>
<dbReference type="EMBL" id="SJPH01000015">
    <property type="protein sequence ID" value="TWT40083.1"/>
    <property type="molecule type" value="Genomic_DNA"/>
</dbReference>
<dbReference type="SUPFAM" id="SSF52833">
    <property type="entry name" value="Thioredoxin-like"/>
    <property type="match status" value="1"/>
</dbReference>
<evidence type="ECO:0000256" key="1">
    <source>
        <dbReference type="SAM" id="MobiDB-lite"/>
    </source>
</evidence>
<dbReference type="PANTHER" id="PTHR42852:SF13">
    <property type="entry name" value="PROTEIN DIPZ"/>
    <property type="match status" value="1"/>
</dbReference>
<dbReference type="RefSeq" id="WP_146575643.1">
    <property type="nucleotide sequence ID" value="NZ_SJPH01000015.1"/>
</dbReference>
<dbReference type="PROSITE" id="PS51352">
    <property type="entry name" value="THIOREDOXIN_2"/>
    <property type="match status" value="1"/>
</dbReference>
<feature type="domain" description="Thioredoxin" evidence="3">
    <location>
        <begin position="315"/>
        <end position="455"/>
    </location>
</feature>
<keyword evidence="2" id="KW-0732">Signal</keyword>
<evidence type="ECO:0000256" key="2">
    <source>
        <dbReference type="SAM" id="SignalP"/>
    </source>
</evidence>
<dbReference type="Pfam" id="PF13905">
    <property type="entry name" value="Thioredoxin_8"/>
    <property type="match status" value="1"/>
</dbReference>
<evidence type="ECO:0000313" key="5">
    <source>
        <dbReference type="Proteomes" id="UP000318995"/>
    </source>
</evidence>
<dbReference type="InterPro" id="IPR012336">
    <property type="entry name" value="Thioredoxin-like_fold"/>
</dbReference>
<feature type="chain" id="PRO_5023042780" evidence="2">
    <location>
        <begin position="25"/>
        <end position="462"/>
    </location>
</feature>
<sequence length="462" mass="49649" precursor="true">MTRHLSLIAFSVAAIVGVAMPGWSQDPAAAPVTALSSTSDSASKPSDSAKVKRLGSPDKPVVAPLGTPATAKMAPLGKASKPSVATLGKPGKPKFALKTSGGGGAGAAAPDRVVEVKRLIDTYHRIAIGYYDRMVLAETPDEIAAAEIHKPSAKALRPIVRLVAEIIAVDPTDEPALDALLFISKYVEVPIIDETLGKVVFQDGAKGVDINALILEHHADNPKVAKALRTWPKGPETDKFLAALFNKSHNPEVRASAGINLVNTLQRSEKADLAVQLAEIMAADRYLDGIPITPRPNGPTARDWAEGKVREIRLLSVGNVLPDVSGAKLGGDAESITDYRGKVVVLDVWTTWCGPCAAMIPHQREMVERYRDKPFALVSVSCDAERETLESFLETTEMPWEHWWVGTDSELQESLNIRSFPTILVLDPKGVIRFKNIKGEELDEAIESLLEEFTGPGDQTGG</sequence>
<protein>
    <submittedName>
        <fullName evidence="4">Thiol-disulfide oxidoreductase ResA</fullName>
    </submittedName>
</protein>
<dbReference type="Gene3D" id="3.40.30.10">
    <property type="entry name" value="Glutaredoxin"/>
    <property type="match status" value="1"/>
</dbReference>
<comment type="caution">
    <text evidence="4">The sequence shown here is derived from an EMBL/GenBank/DDBJ whole genome shotgun (WGS) entry which is preliminary data.</text>
</comment>
<dbReference type="InterPro" id="IPR050553">
    <property type="entry name" value="Thioredoxin_ResA/DsbE_sf"/>
</dbReference>